<dbReference type="CDD" id="cd01839">
    <property type="entry name" value="SGNH_arylesterase_like"/>
    <property type="match status" value="1"/>
</dbReference>
<dbReference type="EMBL" id="JABBZM010000001">
    <property type="protein sequence ID" value="NMV36418.1"/>
    <property type="molecule type" value="Genomic_DNA"/>
</dbReference>
<organism evidence="2 3">
    <name type="scientific">Ralstonia insidiosa</name>
    <dbReference type="NCBI Taxonomy" id="190721"/>
    <lineage>
        <taxon>Bacteria</taxon>
        <taxon>Pseudomonadati</taxon>
        <taxon>Pseudomonadota</taxon>
        <taxon>Betaproteobacteria</taxon>
        <taxon>Burkholderiales</taxon>
        <taxon>Burkholderiaceae</taxon>
        <taxon>Ralstonia</taxon>
    </lineage>
</organism>
<accession>A0A848NY78</accession>
<evidence type="ECO:0000313" key="3">
    <source>
        <dbReference type="Proteomes" id="UP000575469"/>
    </source>
</evidence>
<name>A0A848NY78_9RALS</name>
<proteinExistence type="predicted"/>
<dbReference type="Gene3D" id="3.40.50.1110">
    <property type="entry name" value="SGNH hydrolase"/>
    <property type="match status" value="1"/>
</dbReference>
<protein>
    <submittedName>
        <fullName evidence="2">SGNH/GDSL hydrolase family protein</fullName>
    </submittedName>
</protein>
<reference evidence="2 3" key="1">
    <citation type="submission" date="2020-04" db="EMBL/GenBank/DDBJ databases">
        <title>Ralstonia insidiosa genome sequencing and assembly.</title>
        <authorList>
            <person name="Martins R.C.R."/>
            <person name="Perdigao-Neto L.V."/>
            <person name="Levin A.S.S."/>
            <person name="Costa S.F."/>
        </authorList>
    </citation>
    <scope>NUCLEOTIDE SEQUENCE [LARGE SCALE GENOMIC DNA]</scope>
    <source>
        <strain evidence="2 3">5047</strain>
    </source>
</reference>
<evidence type="ECO:0000259" key="1">
    <source>
        <dbReference type="Pfam" id="PF13472"/>
    </source>
</evidence>
<dbReference type="InterPro" id="IPR036514">
    <property type="entry name" value="SGNH_hydro_sf"/>
</dbReference>
<feature type="domain" description="SGNH hydrolase-type esterase" evidence="1">
    <location>
        <begin position="18"/>
        <end position="193"/>
    </location>
</feature>
<dbReference type="RefSeq" id="WP_169338939.1">
    <property type="nucleotide sequence ID" value="NZ_JABBZM010000001.1"/>
</dbReference>
<dbReference type="AlphaFoldDB" id="A0A848NY78"/>
<evidence type="ECO:0000313" key="2">
    <source>
        <dbReference type="EMBL" id="NMV36418.1"/>
    </source>
</evidence>
<gene>
    <name evidence="2" type="ORF">HGR00_00660</name>
</gene>
<keyword evidence="2" id="KW-0378">Hydrolase</keyword>
<comment type="caution">
    <text evidence="2">The sequence shown here is derived from an EMBL/GenBank/DDBJ whole genome shotgun (WGS) entry which is preliminary data.</text>
</comment>
<dbReference type="Proteomes" id="UP000575469">
    <property type="component" value="Unassembled WGS sequence"/>
</dbReference>
<dbReference type="InterPro" id="IPR013830">
    <property type="entry name" value="SGNH_hydro"/>
</dbReference>
<dbReference type="GO" id="GO:0016788">
    <property type="term" value="F:hydrolase activity, acting on ester bonds"/>
    <property type="evidence" value="ECO:0007669"/>
    <property type="project" value="UniProtKB-ARBA"/>
</dbReference>
<dbReference type="Pfam" id="PF13472">
    <property type="entry name" value="Lipase_GDSL_2"/>
    <property type="match status" value="1"/>
</dbReference>
<sequence>MQHVLLYSDSLSWGIVPGTRQRLPFAQRWAGVMEAALLAQGCAVRVIEDCLNGRTTVLDDPVRAGRNGLQGLAQRIEAHSPLALVILMLGTNDFQTVFEHNARDAAQGVAQLVATIRRAPIEPGMPSPPVLIVVPPLIRMPAGAMTEKFAGAADKAAGLAQAYQDVAEALGCALFDANTITEASRVDGIHLDADQHLALGNAMAHTVRHWLARPNPHHPTVASNTRR</sequence>
<dbReference type="SUPFAM" id="SSF52266">
    <property type="entry name" value="SGNH hydrolase"/>
    <property type="match status" value="1"/>
</dbReference>